<reference evidence="1 2" key="1">
    <citation type="journal article" date="2020" name="ISME J.">
        <title>Uncovering the hidden diversity of litter-decomposition mechanisms in mushroom-forming fungi.</title>
        <authorList>
            <person name="Floudas D."/>
            <person name="Bentzer J."/>
            <person name="Ahren D."/>
            <person name="Johansson T."/>
            <person name="Persson P."/>
            <person name="Tunlid A."/>
        </authorList>
    </citation>
    <scope>NUCLEOTIDE SEQUENCE [LARGE SCALE GENOMIC DNA]</scope>
    <source>
        <strain evidence="1 2">CBS 406.79</strain>
    </source>
</reference>
<dbReference type="AlphaFoldDB" id="A0A8H5I259"/>
<dbReference type="Proteomes" id="UP000518752">
    <property type="component" value="Unassembled WGS sequence"/>
</dbReference>
<name>A0A8H5I259_9AGAR</name>
<dbReference type="EMBL" id="JAACJN010000001">
    <property type="protein sequence ID" value="KAF5393619.1"/>
    <property type="molecule type" value="Genomic_DNA"/>
</dbReference>
<proteinExistence type="predicted"/>
<keyword evidence="2" id="KW-1185">Reference proteome</keyword>
<gene>
    <name evidence="1" type="ORF">D9757_000406</name>
</gene>
<dbReference type="OrthoDB" id="19657at2759"/>
<organism evidence="1 2">
    <name type="scientific">Collybiopsis confluens</name>
    <dbReference type="NCBI Taxonomy" id="2823264"/>
    <lineage>
        <taxon>Eukaryota</taxon>
        <taxon>Fungi</taxon>
        <taxon>Dikarya</taxon>
        <taxon>Basidiomycota</taxon>
        <taxon>Agaricomycotina</taxon>
        <taxon>Agaricomycetes</taxon>
        <taxon>Agaricomycetidae</taxon>
        <taxon>Agaricales</taxon>
        <taxon>Marasmiineae</taxon>
        <taxon>Omphalotaceae</taxon>
        <taxon>Collybiopsis</taxon>
    </lineage>
</organism>
<comment type="caution">
    <text evidence="1">The sequence shown here is derived from an EMBL/GenBank/DDBJ whole genome shotgun (WGS) entry which is preliminary data.</text>
</comment>
<evidence type="ECO:0008006" key="3">
    <source>
        <dbReference type="Google" id="ProtNLM"/>
    </source>
</evidence>
<dbReference type="SUPFAM" id="SSF53474">
    <property type="entry name" value="alpha/beta-Hydrolases"/>
    <property type="match status" value="1"/>
</dbReference>
<dbReference type="InterPro" id="IPR029058">
    <property type="entry name" value="AB_hydrolase_fold"/>
</dbReference>
<accession>A0A8H5I259</accession>
<sequence length="500" mass="55608">MPYVDIYSKDDHASIYYTTNTEYDCVGGFDPEKPTILMLHPTVLDSSWCSEQFSDPRLETNFNIIAFDMRVCGKSTCRANGRHDSWVEAADIAMCCQILRLPPCHIFACEILSVNCALRLAILFPDISLSLTLVNAPPPTEMRWVFNGYDEVVQNWCYSEDLESIEHIGMELTRFLVGADCDPDLRDDLIQYWEVHTPPYRRTRTVEMLNVVLNRTPLKLHMLKEVNQPVLIIHGERNEVCPTNYAEKLAADLVNAEGGAILYMVRGAYLFPLLECGAGLLNVVPGTASITNQVFSKFVSRLPKQRSDLGTSLVSREERMTAALARLAQLTGDSTIASRDPLCPMSFSCLASDVIQAQSDSIALYRKGECEAFNPCGPDGRAIRRLASSVPASPSPFSITFSLQYLTFSDTRKQHWFTGERDGISYAGSSFSKNVKQDAEPYERALPLPLGEPVTGDLAQQGRVRRATISPSSVDKHVIKGSMAKVVNSNAPNGFQRLLK</sequence>
<evidence type="ECO:0000313" key="2">
    <source>
        <dbReference type="Proteomes" id="UP000518752"/>
    </source>
</evidence>
<evidence type="ECO:0000313" key="1">
    <source>
        <dbReference type="EMBL" id="KAF5393619.1"/>
    </source>
</evidence>
<dbReference type="Gene3D" id="3.40.50.1820">
    <property type="entry name" value="alpha/beta hydrolase"/>
    <property type="match status" value="1"/>
</dbReference>
<protein>
    <recommendedName>
        <fullName evidence="3">Alpha/beta-hydrolase</fullName>
    </recommendedName>
</protein>